<dbReference type="InterPro" id="IPR020449">
    <property type="entry name" value="Tscrpt_reg_AraC-type_HTH"/>
</dbReference>
<evidence type="ECO:0000256" key="2">
    <source>
        <dbReference type="ARBA" id="ARBA00023125"/>
    </source>
</evidence>
<dbReference type="EMBL" id="JAODOP010000004">
    <property type="protein sequence ID" value="MEF3835026.1"/>
    <property type="molecule type" value="Genomic_DNA"/>
</dbReference>
<dbReference type="InterPro" id="IPR009057">
    <property type="entry name" value="Homeodomain-like_sf"/>
</dbReference>
<dbReference type="PANTHER" id="PTHR43280:SF27">
    <property type="entry name" value="TRANSCRIPTIONAL REGULATOR MTLR"/>
    <property type="match status" value="1"/>
</dbReference>
<dbReference type="RefSeq" id="WP_303307329.1">
    <property type="nucleotide sequence ID" value="NZ_JAODOP010000004.1"/>
</dbReference>
<dbReference type="InterPro" id="IPR018060">
    <property type="entry name" value="HTH_AraC"/>
</dbReference>
<comment type="caution">
    <text evidence="5">The sequence shown here is derived from an EMBL/GenBank/DDBJ whole genome shotgun (WGS) entry which is preliminary data.</text>
</comment>
<keyword evidence="2" id="KW-0238">DNA-binding</keyword>
<reference evidence="5 6" key="1">
    <citation type="submission" date="2022-09" db="EMBL/GenBank/DDBJ databases">
        <title>Genome sequencing of Flavivirga sp. MEBiC05379.</title>
        <authorList>
            <person name="Oh H.-M."/>
            <person name="Kwon K.K."/>
            <person name="Park M.J."/>
            <person name="Yang S.-H."/>
        </authorList>
    </citation>
    <scope>NUCLEOTIDE SEQUENCE [LARGE SCALE GENOMIC DNA]</scope>
    <source>
        <strain evidence="5 6">MEBiC05379</strain>
    </source>
</reference>
<dbReference type="SUPFAM" id="SSF51182">
    <property type="entry name" value="RmlC-like cupins"/>
    <property type="match status" value="1"/>
</dbReference>
<evidence type="ECO:0000256" key="1">
    <source>
        <dbReference type="ARBA" id="ARBA00023015"/>
    </source>
</evidence>
<keyword evidence="3" id="KW-0804">Transcription</keyword>
<keyword evidence="1" id="KW-0805">Transcription regulation</keyword>
<evidence type="ECO:0000259" key="4">
    <source>
        <dbReference type="PROSITE" id="PS01124"/>
    </source>
</evidence>
<dbReference type="PROSITE" id="PS01124">
    <property type="entry name" value="HTH_ARAC_FAMILY_2"/>
    <property type="match status" value="1"/>
</dbReference>
<dbReference type="PROSITE" id="PS00041">
    <property type="entry name" value="HTH_ARAC_FAMILY_1"/>
    <property type="match status" value="1"/>
</dbReference>
<dbReference type="SUPFAM" id="SSF46689">
    <property type="entry name" value="Homeodomain-like"/>
    <property type="match status" value="2"/>
</dbReference>
<organism evidence="5 6">
    <name type="scientific">Flavivirga spongiicola</name>
    <dbReference type="NCBI Taxonomy" id="421621"/>
    <lineage>
        <taxon>Bacteria</taxon>
        <taxon>Pseudomonadati</taxon>
        <taxon>Bacteroidota</taxon>
        <taxon>Flavobacteriia</taxon>
        <taxon>Flavobacteriales</taxon>
        <taxon>Flavobacteriaceae</taxon>
        <taxon>Flavivirga</taxon>
    </lineage>
</organism>
<dbReference type="InterPro" id="IPR018062">
    <property type="entry name" value="HTH_AraC-typ_CS"/>
</dbReference>
<dbReference type="SMART" id="SM00342">
    <property type="entry name" value="HTH_ARAC"/>
    <property type="match status" value="1"/>
</dbReference>
<proteinExistence type="predicted"/>
<dbReference type="Pfam" id="PF12833">
    <property type="entry name" value="HTH_18"/>
    <property type="match status" value="1"/>
</dbReference>
<sequence>MGIIEREITPIKVEDFFIVLNNYHAKFDFPVHYHPEFELNFVFNSNGKRIIGDSILEYNNSDLVLVGPNTPHAWMGNNNHDDARVITIQFQQSLFSEETLNRKLMTPIREMIDKSYRGILFSLETQEAISDRIMHLCDKSGFDSFLEFLSILYDLSISRNQTLLSSASFVNKFESSKSKRIKVVSDFIQQNFKRNIKLKEAADLVNMSETAFSHYFKRHTHRSFTEYIHDIRVGNAARLLIESEDSIAEIGYECGFNNLSNFNRIFRKKKGCTPREFKNNQELISKYKV</sequence>
<dbReference type="InterPro" id="IPR011051">
    <property type="entry name" value="RmlC_Cupin_sf"/>
</dbReference>
<evidence type="ECO:0000256" key="3">
    <source>
        <dbReference type="ARBA" id="ARBA00023163"/>
    </source>
</evidence>
<dbReference type="PRINTS" id="PR00032">
    <property type="entry name" value="HTHARAC"/>
</dbReference>
<keyword evidence="6" id="KW-1185">Reference proteome</keyword>
<feature type="domain" description="HTH araC/xylS-type" evidence="4">
    <location>
        <begin position="182"/>
        <end position="280"/>
    </location>
</feature>
<name>A0ABU7XWC1_9FLAO</name>
<accession>A0ABU7XWC1</accession>
<dbReference type="Gene3D" id="2.60.120.10">
    <property type="entry name" value="Jelly Rolls"/>
    <property type="match status" value="1"/>
</dbReference>
<gene>
    <name evidence="5" type="ORF">N1F79_17975</name>
</gene>
<evidence type="ECO:0000313" key="6">
    <source>
        <dbReference type="Proteomes" id="UP001337305"/>
    </source>
</evidence>
<dbReference type="Gene3D" id="1.10.10.60">
    <property type="entry name" value="Homeodomain-like"/>
    <property type="match status" value="2"/>
</dbReference>
<evidence type="ECO:0000313" key="5">
    <source>
        <dbReference type="EMBL" id="MEF3835026.1"/>
    </source>
</evidence>
<protein>
    <submittedName>
        <fullName evidence="5">AraC family transcriptional regulator</fullName>
    </submittedName>
</protein>
<dbReference type="Proteomes" id="UP001337305">
    <property type="component" value="Unassembled WGS sequence"/>
</dbReference>
<dbReference type="InterPro" id="IPR014710">
    <property type="entry name" value="RmlC-like_jellyroll"/>
</dbReference>
<dbReference type="PANTHER" id="PTHR43280">
    <property type="entry name" value="ARAC-FAMILY TRANSCRIPTIONAL REGULATOR"/>
    <property type="match status" value="1"/>
</dbReference>